<dbReference type="Proteomes" id="UP000054928">
    <property type="component" value="Unassembled WGS sequence"/>
</dbReference>
<sequence length="361" mass="41134">MATEEVSEREWEQRHTQALRDTAESLQLGRSTAQVLSMQTEQINRSEKLVDETQATVAITKRVLRGMTWSGWIYNKFSTVPQFSDNNEQDQIAMGFICPDCKVKFQSADQLGRHYNNIHTETFSIVNEVSSLKENRSQSIQEQQKRVVEVSNDIHEIFLKNLEPQLAELKEQALALGGALDAQNEKLDQLDTKIGRVQHDLKQVRIEADKLSGRKSHVIFKFRCAFQELQSGKFLRDVNGEPLLSADVVVDGCTYRAYTRGDDSDVWGFQSEKSSCFLGINRYGSLKIQGRQLNSYEQFLVENKSSTHLFCMSSYFGLGGWIATNESIASGRLTIIRGTPENKLRAASFRIVYLEDERKKK</sequence>
<dbReference type="OMA" id="YEQFAID"/>
<dbReference type="PROSITE" id="PS50192">
    <property type="entry name" value="T_SNARE"/>
    <property type="match status" value="1"/>
</dbReference>
<evidence type="ECO:0000313" key="6">
    <source>
        <dbReference type="Proteomes" id="UP000054928"/>
    </source>
</evidence>
<evidence type="ECO:0000256" key="1">
    <source>
        <dbReference type="PROSITE-ProRule" id="PRU00042"/>
    </source>
</evidence>
<reference evidence="6" key="1">
    <citation type="submission" date="2014-09" db="EMBL/GenBank/DDBJ databases">
        <authorList>
            <person name="Sharma Rahul"/>
            <person name="Thines Marco"/>
        </authorList>
    </citation>
    <scope>NUCLEOTIDE SEQUENCE [LARGE SCALE GENOMIC DNA]</scope>
</reference>
<dbReference type="PROSITE" id="PS00028">
    <property type="entry name" value="ZINC_FINGER_C2H2_1"/>
    <property type="match status" value="1"/>
</dbReference>
<dbReference type="EMBL" id="CCYD01000321">
    <property type="protein sequence ID" value="CEG38295.1"/>
    <property type="molecule type" value="Genomic_DNA"/>
</dbReference>
<keyword evidence="6" id="KW-1185">Reference proteome</keyword>
<dbReference type="SMART" id="SM00397">
    <property type="entry name" value="t_SNARE"/>
    <property type="match status" value="2"/>
</dbReference>
<feature type="domain" description="T-SNARE coiled-coil homology" evidence="4">
    <location>
        <begin position="159"/>
        <end position="211"/>
    </location>
</feature>
<dbReference type="GeneID" id="36403432"/>
<accession>A0A0P1AC11</accession>
<keyword evidence="1" id="KW-0479">Metal-binding</keyword>
<name>A0A0P1AC11_PLAHL</name>
<dbReference type="SUPFAM" id="SSF58038">
    <property type="entry name" value="SNARE fusion complex"/>
    <property type="match status" value="2"/>
</dbReference>
<dbReference type="GO" id="GO:0008270">
    <property type="term" value="F:zinc ion binding"/>
    <property type="evidence" value="ECO:0007669"/>
    <property type="project" value="UniProtKB-KW"/>
</dbReference>
<dbReference type="AlphaFoldDB" id="A0A0P1AC11"/>
<dbReference type="RefSeq" id="XP_024574664.1">
    <property type="nucleotide sequence ID" value="XM_024723716.1"/>
</dbReference>
<proteinExistence type="predicted"/>
<feature type="coiled-coil region" evidence="2">
    <location>
        <begin position="180"/>
        <end position="207"/>
    </location>
</feature>
<evidence type="ECO:0000256" key="2">
    <source>
        <dbReference type="SAM" id="Coils"/>
    </source>
</evidence>
<dbReference type="Gene3D" id="1.20.5.110">
    <property type="match status" value="2"/>
</dbReference>
<organism evidence="5 6">
    <name type="scientific">Plasmopara halstedii</name>
    <name type="common">Downy mildew of sunflower</name>
    <dbReference type="NCBI Taxonomy" id="4781"/>
    <lineage>
        <taxon>Eukaryota</taxon>
        <taxon>Sar</taxon>
        <taxon>Stramenopiles</taxon>
        <taxon>Oomycota</taxon>
        <taxon>Peronosporomycetes</taxon>
        <taxon>Peronosporales</taxon>
        <taxon>Peronosporaceae</taxon>
        <taxon>Plasmopara</taxon>
    </lineage>
</organism>
<dbReference type="InterPro" id="IPR000727">
    <property type="entry name" value="T_SNARE_dom"/>
</dbReference>
<evidence type="ECO:0000259" key="3">
    <source>
        <dbReference type="PROSITE" id="PS50157"/>
    </source>
</evidence>
<keyword evidence="1" id="KW-0863">Zinc-finger</keyword>
<keyword evidence="2" id="KW-0175">Coiled coil</keyword>
<evidence type="ECO:0000313" key="5">
    <source>
        <dbReference type="EMBL" id="CEG38295.1"/>
    </source>
</evidence>
<dbReference type="InterPro" id="IPR013087">
    <property type="entry name" value="Znf_C2H2_type"/>
</dbReference>
<keyword evidence="1" id="KW-0862">Zinc</keyword>
<feature type="domain" description="C2H2-type" evidence="3">
    <location>
        <begin position="96"/>
        <end position="124"/>
    </location>
</feature>
<dbReference type="PROSITE" id="PS50157">
    <property type="entry name" value="ZINC_FINGER_C2H2_2"/>
    <property type="match status" value="1"/>
</dbReference>
<evidence type="ECO:0000259" key="4">
    <source>
        <dbReference type="PROSITE" id="PS50192"/>
    </source>
</evidence>
<protein>
    <submittedName>
        <fullName evidence="5">Conserved c2h2 zinc finger protein</fullName>
    </submittedName>
</protein>
<dbReference type="OrthoDB" id="19261at2759"/>